<feature type="compositionally biased region" description="Acidic residues" evidence="1">
    <location>
        <begin position="454"/>
        <end position="475"/>
    </location>
</feature>
<keyword evidence="3" id="KW-1185">Reference proteome</keyword>
<evidence type="ECO:0008006" key="4">
    <source>
        <dbReference type="Google" id="ProtNLM"/>
    </source>
</evidence>
<protein>
    <recommendedName>
        <fullName evidence="4">F-box domain-containing protein</fullName>
    </recommendedName>
</protein>
<dbReference type="AlphaFoldDB" id="A0A9P6Q6X7"/>
<feature type="compositionally biased region" description="Low complexity" evidence="1">
    <location>
        <begin position="732"/>
        <end position="741"/>
    </location>
</feature>
<dbReference type="Proteomes" id="UP000807716">
    <property type="component" value="Unassembled WGS sequence"/>
</dbReference>
<accession>A0A9P6Q6X7</accession>
<feature type="region of interest" description="Disordered" evidence="1">
    <location>
        <begin position="165"/>
        <end position="203"/>
    </location>
</feature>
<feature type="region of interest" description="Disordered" evidence="1">
    <location>
        <begin position="1"/>
        <end position="56"/>
    </location>
</feature>
<feature type="region of interest" description="Disordered" evidence="1">
    <location>
        <begin position="845"/>
        <end position="912"/>
    </location>
</feature>
<gene>
    <name evidence="2" type="ORF">DFQ27_002663</name>
</gene>
<dbReference type="PANTHER" id="PTHR35711">
    <property type="entry name" value="EXPRESSED PROTEIN"/>
    <property type="match status" value="1"/>
</dbReference>
<dbReference type="OrthoDB" id="2426045at2759"/>
<feature type="region of interest" description="Disordered" evidence="1">
    <location>
        <begin position="250"/>
        <end position="336"/>
    </location>
</feature>
<feature type="compositionally biased region" description="Basic and acidic residues" evidence="1">
    <location>
        <begin position="642"/>
        <end position="654"/>
    </location>
</feature>
<evidence type="ECO:0000256" key="1">
    <source>
        <dbReference type="SAM" id="MobiDB-lite"/>
    </source>
</evidence>
<feature type="region of interest" description="Disordered" evidence="1">
    <location>
        <begin position="452"/>
        <end position="531"/>
    </location>
</feature>
<feature type="compositionally biased region" description="Polar residues" evidence="1">
    <location>
        <begin position="707"/>
        <end position="717"/>
    </location>
</feature>
<feature type="compositionally biased region" description="Acidic residues" evidence="1">
    <location>
        <begin position="848"/>
        <end position="862"/>
    </location>
</feature>
<name>A0A9P6Q6X7_9FUNG</name>
<reference evidence="2" key="1">
    <citation type="journal article" date="2020" name="Fungal Divers.">
        <title>Resolving the Mortierellaceae phylogeny through synthesis of multi-gene phylogenetics and phylogenomics.</title>
        <authorList>
            <person name="Vandepol N."/>
            <person name="Liber J."/>
            <person name="Desiro A."/>
            <person name="Na H."/>
            <person name="Kennedy M."/>
            <person name="Barry K."/>
            <person name="Grigoriev I.V."/>
            <person name="Miller A.N."/>
            <person name="O'Donnell K."/>
            <person name="Stajich J.E."/>
            <person name="Bonito G."/>
        </authorList>
    </citation>
    <scope>NUCLEOTIDE SEQUENCE</scope>
    <source>
        <strain evidence="2">BC1065</strain>
    </source>
</reference>
<feature type="compositionally biased region" description="Basic and acidic residues" evidence="1">
    <location>
        <begin position="259"/>
        <end position="274"/>
    </location>
</feature>
<feature type="compositionally biased region" description="Acidic residues" evidence="1">
    <location>
        <begin position="887"/>
        <end position="908"/>
    </location>
</feature>
<dbReference type="PANTHER" id="PTHR35711:SF1">
    <property type="entry name" value="ECTODERMAL, ISOFORM F"/>
    <property type="match status" value="1"/>
</dbReference>
<feature type="compositionally biased region" description="Basic and acidic residues" evidence="1">
    <location>
        <begin position="622"/>
        <end position="634"/>
    </location>
</feature>
<feature type="compositionally biased region" description="Low complexity" evidence="1">
    <location>
        <begin position="768"/>
        <end position="789"/>
    </location>
</feature>
<dbReference type="CDD" id="cd09917">
    <property type="entry name" value="F-box_SF"/>
    <property type="match status" value="1"/>
</dbReference>
<feature type="compositionally biased region" description="Basic residues" evidence="1">
    <location>
        <begin position="720"/>
        <end position="729"/>
    </location>
</feature>
<feature type="compositionally biased region" description="Polar residues" evidence="1">
    <location>
        <begin position="32"/>
        <end position="45"/>
    </location>
</feature>
<sequence>MSTPFLSKREDKVSATGLSNDTPAKNDPSPPTMTTAGTRNNSDNISAPPLPPRPPTLKAFHGLPSELIQHIASFLSFEDLLRLYKSLPHVHRPVVQVMVDQVIALMVLQLEIYQARSSSSLDNDNASGGGGDGSTLSGMGGLANRMINRLLSLVVMEPSSLLTFGTDGQQDEVPPPPPVPMANPPDPDPVHGMAGGLGEDAAAGGIGARQAPVAQDATLSTSWRAVAFDKELLRITFELEEKLELERTVRQQQPSMFTTKDDAKDNDGEKKSGEVRQASRALPNKRSRGLQGHADRGEGQQLLQEEVEQQEQEISQDKSHKGKKKSKRSGLEPPHLPAATAVTLRTPPLGAAAAATTPTISTSPKGIVHSTPSQGLCQSLLDSHLRENSYFHCISTTQPAFLQSAKVVFRGSRSMAAPWFALPSTDPRSLWSRSRAHWSLADIEDALAQQQELEREDDDDDEDEEDEGKEEEDDSQAGRWCFSSGTSSDHHCHQSRHSDSHNHRNKYKRRRGYRKAEEHQQQQNQFRLSKRAQDRIATFQQNRVLARFLARQAHALGNHHHHQNQYPRQLSSGKEYLATKVPLEVSELCGSKTVEVNADAGAVDNNDAWGEESGTATTRLSKNHEHCEPADRMGWEAMDGDDSARRRRLEDGQRQTHRMRKRDALRQLLFGGVEEDEGHDEDVAISRLGSWDVDTLLLPLLGSSSAHGATKGLSSETTHQHHHHHHHHHQQEQQQQQQQQQFVVRTIPEPVMNSGSGMTRRGGRGRRNGSPTATTPATPSTTTRADVSSTTLSLVSGVAKRFIESAHYLSNLASSSSSSSSHSFQQCLMARAFQGPAGALVHPFGACTEDDDGSEDEEDGWDDIVLGTWDEGDSDRRKGKEWAREIENDEEKEEEDDDDYDDEGEEATAEQPLFELVYGVGHNYMNAARLEGERVIRPIRFSCSVDFFLSSAGVDQ</sequence>
<comment type="caution">
    <text evidence="2">The sequence shown here is derived from an EMBL/GenBank/DDBJ whole genome shotgun (WGS) entry which is preliminary data.</text>
</comment>
<feature type="region of interest" description="Disordered" evidence="1">
    <location>
        <begin position="707"/>
        <end position="789"/>
    </location>
</feature>
<feature type="compositionally biased region" description="Basic and acidic residues" evidence="1">
    <location>
        <begin position="874"/>
        <end position="886"/>
    </location>
</feature>
<feature type="compositionally biased region" description="Basic residues" evidence="1">
    <location>
        <begin position="503"/>
        <end position="513"/>
    </location>
</feature>
<dbReference type="EMBL" id="JAAAJB010000200">
    <property type="protein sequence ID" value="KAG0261986.1"/>
    <property type="molecule type" value="Genomic_DNA"/>
</dbReference>
<evidence type="ECO:0000313" key="2">
    <source>
        <dbReference type="EMBL" id="KAG0261986.1"/>
    </source>
</evidence>
<feature type="compositionally biased region" description="Pro residues" evidence="1">
    <location>
        <begin position="173"/>
        <end position="187"/>
    </location>
</feature>
<feature type="compositionally biased region" description="Basic and acidic residues" evidence="1">
    <location>
        <begin position="488"/>
        <end position="502"/>
    </location>
</feature>
<proteinExistence type="predicted"/>
<evidence type="ECO:0000313" key="3">
    <source>
        <dbReference type="Proteomes" id="UP000807716"/>
    </source>
</evidence>
<feature type="region of interest" description="Disordered" evidence="1">
    <location>
        <begin position="604"/>
        <end position="660"/>
    </location>
</feature>
<organism evidence="2 3">
    <name type="scientific">Actinomortierella ambigua</name>
    <dbReference type="NCBI Taxonomy" id="1343610"/>
    <lineage>
        <taxon>Eukaryota</taxon>
        <taxon>Fungi</taxon>
        <taxon>Fungi incertae sedis</taxon>
        <taxon>Mucoromycota</taxon>
        <taxon>Mortierellomycotina</taxon>
        <taxon>Mortierellomycetes</taxon>
        <taxon>Mortierellales</taxon>
        <taxon>Mortierellaceae</taxon>
        <taxon>Actinomortierella</taxon>
    </lineage>
</organism>